<evidence type="ECO:0000256" key="1">
    <source>
        <dbReference type="SAM" id="Phobius"/>
    </source>
</evidence>
<keyword evidence="3" id="KW-1185">Reference proteome</keyword>
<keyword evidence="1" id="KW-0812">Transmembrane</keyword>
<dbReference type="AlphaFoldDB" id="A0AAN9IQX9"/>
<keyword evidence="1" id="KW-1133">Transmembrane helix</keyword>
<evidence type="ECO:0000313" key="2">
    <source>
        <dbReference type="EMBL" id="KAK7284534.1"/>
    </source>
</evidence>
<dbReference type="EMBL" id="JAYKXN010000005">
    <property type="protein sequence ID" value="KAK7284534.1"/>
    <property type="molecule type" value="Genomic_DNA"/>
</dbReference>
<proteinExistence type="predicted"/>
<keyword evidence="1" id="KW-0472">Membrane</keyword>
<evidence type="ECO:0000313" key="3">
    <source>
        <dbReference type="Proteomes" id="UP001359559"/>
    </source>
</evidence>
<dbReference type="Proteomes" id="UP001359559">
    <property type="component" value="Unassembled WGS sequence"/>
</dbReference>
<comment type="caution">
    <text evidence="2">The sequence shown here is derived from an EMBL/GenBank/DDBJ whole genome shotgun (WGS) entry which is preliminary data.</text>
</comment>
<name>A0AAN9IQX9_CLITE</name>
<reference evidence="2 3" key="1">
    <citation type="submission" date="2024-01" db="EMBL/GenBank/DDBJ databases">
        <title>The genomes of 5 underutilized Papilionoideae crops provide insights into root nodulation and disease resistance.</title>
        <authorList>
            <person name="Yuan L."/>
        </authorList>
    </citation>
    <scope>NUCLEOTIDE SEQUENCE [LARGE SCALE GENOMIC DNA]</scope>
    <source>
        <strain evidence="2">LY-2023</strain>
        <tissue evidence="2">Leaf</tissue>
    </source>
</reference>
<feature type="transmembrane region" description="Helical" evidence="1">
    <location>
        <begin position="27"/>
        <end position="45"/>
    </location>
</feature>
<organism evidence="2 3">
    <name type="scientific">Clitoria ternatea</name>
    <name type="common">Butterfly pea</name>
    <dbReference type="NCBI Taxonomy" id="43366"/>
    <lineage>
        <taxon>Eukaryota</taxon>
        <taxon>Viridiplantae</taxon>
        <taxon>Streptophyta</taxon>
        <taxon>Embryophyta</taxon>
        <taxon>Tracheophyta</taxon>
        <taxon>Spermatophyta</taxon>
        <taxon>Magnoliopsida</taxon>
        <taxon>eudicotyledons</taxon>
        <taxon>Gunneridae</taxon>
        <taxon>Pentapetalae</taxon>
        <taxon>rosids</taxon>
        <taxon>fabids</taxon>
        <taxon>Fabales</taxon>
        <taxon>Fabaceae</taxon>
        <taxon>Papilionoideae</taxon>
        <taxon>50 kb inversion clade</taxon>
        <taxon>NPAAA clade</taxon>
        <taxon>indigoferoid/millettioid clade</taxon>
        <taxon>Phaseoleae</taxon>
        <taxon>Clitoria</taxon>
    </lineage>
</organism>
<gene>
    <name evidence="2" type="ORF">RJT34_19281</name>
</gene>
<protein>
    <submittedName>
        <fullName evidence="2">Uncharacterized protein</fullName>
    </submittedName>
</protein>
<sequence length="81" mass="9320">MYGVKCTVGFVRKWRCFLCGDLQSHLLQLYCLVPPMTAAILWGYVRNVKRILIIEKELGVRIVKTFLLPQAMEMCVGKSGW</sequence>
<accession>A0AAN9IQX9</accession>